<feature type="compositionally biased region" description="Basic and acidic residues" evidence="1">
    <location>
        <begin position="16"/>
        <end position="32"/>
    </location>
</feature>
<proteinExistence type="predicted"/>
<feature type="compositionally biased region" description="Polar residues" evidence="1">
    <location>
        <begin position="66"/>
        <end position="85"/>
    </location>
</feature>
<gene>
    <name evidence="2" type="ORF">PAPOLLO_LOCUS17148</name>
</gene>
<feature type="region of interest" description="Disordered" evidence="1">
    <location>
        <begin position="1"/>
        <end position="33"/>
    </location>
</feature>
<comment type="caution">
    <text evidence="2">The sequence shown here is derived from an EMBL/GenBank/DDBJ whole genome shotgun (WGS) entry which is preliminary data.</text>
</comment>
<dbReference type="EMBL" id="CAJQZP010001133">
    <property type="protein sequence ID" value="CAG5019832.1"/>
    <property type="molecule type" value="Genomic_DNA"/>
</dbReference>
<evidence type="ECO:0000313" key="2">
    <source>
        <dbReference type="EMBL" id="CAG5019832.1"/>
    </source>
</evidence>
<name>A0A8S3XH43_PARAO</name>
<dbReference type="OrthoDB" id="2194416at2759"/>
<organism evidence="2 3">
    <name type="scientific">Parnassius apollo</name>
    <name type="common">Apollo butterfly</name>
    <name type="synonym">Papilio apollo</name>
    <dbReference type="NCBI Taxonomy" id="110799"/>
    <lineage>
        <taxon>Eukaryota</taxon>
        <taxon>Metazoa</taxon>
        <taxon>Ecdysozoa</taxon>
        <taxon>Arthropoda</taxon>
        <taxon>Hexapoda</taxon>
        <taxon>Insecta</taxon>
        <taxon>Pterygota</taxon>
        <taxon>Neoptera</taxon>
        <taxon>Endopterygota</taxon>
        <taxon>Lepidoptera</taxon>
        <taxon>Glossata</taxon>
        <taxon>Ditrysia</taxon>
        <taxon>Papilionoidea</taxon>
        <taxon>Papilionidae</taxon>
        <taxon>Parnassiinae</taxon>
        <taxon>Parnassini</taxon>
        <taxon>Parnassius</taxon>
        <taxon>Parnassius</taxon>
    </lineage>
</organism>
<dbReference type="Proteomes" id="UP000691718">
    <property type="component" value="Unassembled WGS sequence"/>
</dbReference>
<evidence type="ECO:0000256" key="1">
    <source>
        <dbReference type="SAM" id="MobiDB-lite"/>
    </source>
</evidence>
<feature type="region of interest" description="Disordered" evidence="1">
    <location>
        <begin position="45"/>
        <end position="93"/>
    </location>
</feature>
<sequence>MMERQLRSTIIGPLPEGERRGTSGADAGRDSVRAVSDSLLSRWARVGEPENITADQREGMGMGDALQSTDLPTSSAGSSSMTTNNTEHDDRRRKWSTEELQDLMFCYFKARSIGPGYIDRLQKLFTERNPNNPKIHKFNGNTLSN</sequence>
<evidence type="ECO:0000313" key="3">
    <source>
        <dbReference type="Proteomes" id="UP000691718"/>
    </source>
</evidence>
<keyword evidence="3" id="KW-1185">Reference proteome</keyword>
<accession>A0A8S3XH43</accession>
<protein>
    <submittedName>
        <fullName evidence="2">(apollo) hypothetical protein</fullName>
    </submittedName>
</protein>
<dbReference type="AlphaFoldDB" id="A0A8S3XH43"/>
<reference evidence="2" key="1">
    <citation type="submission" date="2021-04" db="EMBL/GenBank/DDBJ databases">
        <authorList>
            <person name="Tunstrom K."/>
        </authorList>
    </citation>
    <scope>NUCLEOTIDE SEQUENCE</scope>
</reference>